<name>A0AAV2MK39_KNICA</name>
<protein>
    <submittedName>
        <fullName evidence="2">Uncharacterized protein</fullName>
    </submittedName>
</protein>
<dbReference type="AlphaFoldDB" id="A0AAV2MK39"/>
<feature type="compositionally biased region" description="Pro residues" evidence="1">
    <location>
        <begin position="116"/>
        <end position="126"/>
    </location>
</feature>
<evidence type="ECO:0000313" key="3">
    <source>
        <dbReference type="Proteomes" id="UP001497482"/>
    </source>
</evidence>
<evidence type="ECO:0000256" key="1">
    <source>
        <dbReference type="SAM" id="MobiDB-lite"/>
    </source>
</evidence>
<gene>
    <name evidence="2" type="ORF">KC01_LOCUS39860</name>
</gene>
<feature type="compositionally biased region" description="Pro residues" evidence="1">
    <location>
        <begin position="232"/>
        <end position="254"/>
    </location>
</feature>
<keyword evidence="3" id="KW-1185">Reference proteome</keyword>
<dbReference type="Proteomes" id="UP001497482">
    <property type="component" value="Chromosome 8"/>
</dbReference>
<reference evidence="2 3" key="1">
    <citation type="submission" date="2024-04" db="EMBL/GenBank/DDBJ databases">
        <authorList>
            <person name="Waldvogel A.-M."/>
            <person name="Schoenle A."/>
        </authorList>
    </citation>
    <scope>NUCLEOTIDE SEQUENCE [LARGE SCALE GENOMIC DNA]</scope>
</reference>
<proteinExistence type="predicted"/>
<dbReference type="EMBL" id="OZ035830">
    <property type="protein sequence ID" value="CAL1613690.1"/>
    <property type="molecule type" value="Genomic_DNA"/>
</dbReference>
<sequence>MSPNPLLSAAPPPRQRELLFLPTHETQISPATVDLKQTWIRLARPPAPRKSPPHFSHTPLIRRHPTHLPPRSNKQPPTDPLPPHAPNASHPNPLISHTARSQPLFPQHSSPFTASQPPPKRLPLPPTHDNSTAKAQMPHELARLKLEQAKPGTSPPISNPTTPHLHQRHQARSAVPTPSRGVPPDRKIPRQQPNPTYPPPKSGLSTLNPAQQTQPLSPTPSRGEPSILHPSHPTPKQPPAHPISPGPRRLPPNKNPRVPKRAPEGYQVPP</sequence>
<accession>A0AAV2MK39</accession>
<dbReference type="PRINTS" id="PR01217">
    <property type="entry name" value="PRICHEXTENSN"/>
</dbReference>
<feature type="region of interest" description="Disordered" evidence="1">
    <location>
        <begin position="42"/>
        <end position="270"/>
    </location>
</feature>
<organism evidence="2 3">
    <name type="scientific">Knipowitschia caucasica</name>
    <name type="common">Caucasian dwarf goby</name>
    <name type="synonym">Pomatoschistus caucasicus</name>
    <dbReference type="NCBI Taxonomy" id="637954"/>
    <lineage>
        <taxon>Eukaryota</taxon>
        <taxon>Metazoa</taxon>
        <taxon>Chordata</taxon>
        <taxon>Craniata</taxon>
        <taxon>Vertebrata</taxon>
        <taxon>Euteleostomi</taxon>
        <taxon>Actinopterygii</taxon>
        <taxon>Neopterygii</taxon>
        <taxon>Teleostei</taxon>
        <taxon>Neoteleostei</taxon>
        <taxon>Acanthomorphata</taxon>
        <taxon>Gobiaria</taxon>
        <taxon>Gobiiformes</taxon>
        <taxon>Gobioidei</taxon>
        <taxon>Gobiidae</taxon>
        <taxon>Gobiinae</taxon>
        <taxon>Knipowitschia</taxon>
    </lineage>
</organism>
<feature type="compositionally biased region" description="Polar residues" evidence="1">
    <location>
        <begin position="203"/>
        <end position="220"/>
    </location>
</feature>
<evidence type="ECO:0000313" key="2">
    <source>
        <dbReference type="EMBL" id="CAL1613690.1"/>
    </source>
</evidence>